<reference evidence="9 10" key="1">
    <citation type="submission" date="2023-06" db="EMBL/GenBank/DDBJ databases">
        <title>Rock-solubilizing bacteria, Microbacterium invictum, promotes re-establishment of vegetation in rocky wasteland by accelerating rock bio-weathering and reshaping soil bacterial community.</title>
        <authorList>
            <person name="Liu C."/>
        </authorList>
    </citation>
    <scope>NUCLEOTIDE SEQUENCE [LARGE SCALE GENOMIC DNA]</scope>
    <source>
        <strain evidence="9 10">X-18</strain>
    </source>
</reference>
<dbReference type="SUPFAM" id="SSF50129">
    <property type="entry name" value="GroES-like"/>
    <property type="match status" value="1"/>
</dbReference>
<dbReference type="RefSeq" id="WP_322412117.1">
    <property type="nucleotide sequence ID" value="NZ_CP139779.1"/>
</dbReference>
<protein>
    <submittedName>
        <fullName evidence="9">Alcohol dehydrogenase catalytic domain-containing protein</fullName>
    </submittedName>
</protein>
<feature type="domain" description="Alcohol dehydrogenase-like C-terminal" evidence="7">
    <location>
        <begin position="172"/>
        <end position="298"/>
    </location>
</feature>
<name>A0ABZ0VF31_9MICO</name>
<dbReference type="InterPro" id="IPR036291">
    <property type="entry name" value="NAD(P)-bd_dom_sf"/>
</dbReference>
<dbReference type="InterPro" id="IPR013154">
    <property type="entry name" value="ADH-like_N"/>
</dbReference>
<dbReference type="PROSITE" id="PS00059">
    <property type="entry name" value="ADH_ZINC"/>
    <property type="match status" value="1"/>
</dbReference>
<keyword evidence="10" id="KW-1185">Reference proteome</keyword>
<dbReference type="PANTHER" id="PTHR43161:SF23">
    <property type="entry name" value="(R,R)-BUTANEDIOL DEHYDROGENASE-RELATED"/>
    <property type="match status" value="1"/>
</dbReference>
<proteinExistence type="inferred from homology"/>
<dbReference type="EMBL" id="CP139779">
    <property type="protein sequence ID" value="WQB72006.1"/>
    <property type="molecule type" value="Genomic_DNA"/>
</dbReference>
<dbReference type="Pfam" id="PF08240">
    <property type="entry name" value="ADH_N"/>
    <property type="match status" value="1"/>
</dbReference>
<evidence type="ECO:0000256" key="1">
    <source>
        <dbReference type="ARBA" id="ARBA00001947"/>
    </source>
</evidence>
<evidence type="ECO:0000256" key="6">
    <source>
        <dbReference type="RuleBase" id="RU361277"/>
    </source>
</evidence>
<sequence length="372" mass="38191">MRAAVLHAVGDLRVEDRPIPTPGPDEVLIRVEVCGVCGSDATEFGRGKVLAEPPVVLGHEFVGTVEAIGPDVDGLAPGATVVCGAGVSCGRCAPCRAGRTNLCRTYRTLGFHRDGGLAGYVVAPAAIVLDVSDTGLTTDTLGLAQPMAIAVHAVRRSGLRAGQDAVVVGAGGIGAFIAFAAASTGARVLVLDRNDDRLELARRLGAFAAQNARTTELTAAIAAAGLEPEVFFEVSGSPEGLAQVLGAACPSATILPVGIQRGEPALPLGSFTLREYTIVGTVAHVFADDIPEAVRLLATREDWSDVARTVVPLEDVEQAALRPLLDGGPRQIKTLVDPWIDAPRSARHRVAGSAIPSIARSTSTADDGAAAG</sequence>
<evidence type="ECO:0000256" key="4">
    <source>
        <dbReference type="ARBA" id="ARBA00022833"/>
    </source>
</evidence>
<comment type="similarity">
    <text evidence="2 6">Belongs to the zinc-containing alcohol dehydrogenase family.</text>
</comment>
<dbReference type="SUPFAM" id="SSF51735">
    <property type="entry name" value="NAD(P)-binding Rossmann-fold domains"/>
    <property type="match status" value="1"/>
</dbReference>
<dbReference type="Proteomes" id="UP001324533">
    <property type="component" value="Chromosome"/>
</dbReference>
<evidence type="ECO:0000259" key="7">
    <source>
        <dbReference type="Pfam" id="PF00107"/>
    </source>
</evidence>
<dbReference type="InterPro" id="IPR011032">
    <property type="entry name" value="GroES-like_sf"/>
</dbReference>
<dbReference type="Gene3D" id="3.40.50.720">
    <property type="entry name" value="NAD(P)-binding Rossmann-like Domain"/>
    <property type="match status" value="1"/>
</dbReference>
<dbReference type="PANTHER" id="PTHR43161">
    <property type="entry name" value="SORBITOL DEHYDROGENASE"/>
    <property type="match status" value="1"/>
</dbReference>
<evidence type="ECO:0000259" key="8">
    <source>
        <dbReference type="Pfam" id="PF08240"/>
    </source>
</evidence>
<dbReference type="Pfam" id="PF00107">
    <property type="entry name" value="ADH_zinc_N"/>
    <property type="match status" value="1"/>
</dbReference>
<accession>A0ABZ0VF31</accession>
<keyword evidence="4 6" id="KW-0862">Zinc</keyword>
<evidence type="ECO:0000313" key="9">
    <source>
        <dbReference type="EMBL" id="WQB72006.1"/>
    </source>
</evidence>
<comment type="cofactor">
    <cofactor evidence="1 6">
        <name>Zn(2+)</name>
        <dbReference type="ChEBI" id="CHEBI:29105"/>
    </cofactor>
</comment>
<evidence type="ECO:0000256" key="5">
    <source>
        <dbReference type="ARBA" id="ARBA00023002"/>
    </source>
</evidence>
<evidence type="ECO:0000313" key="10">
    <source>
        <dbReference type="Proteomes" id="UP001324533"/>
    </source>
</evidence>
<keyword evidence="5" id="KW-0560">Oxidoreductase</keyword>
<gene>
    <name evidence="9" type="ORF">T9R20_06180</name>
</gene>
<keyword evidence="3 6" id="KW-0479">Metal-binding</keyword>
<dbReference type="Gene3D" id="3.90.180.10">
    <property type="entry name" value="Medium-chain alcohol dehydrogenases, catalytic domain"/>
    <property type="match status" value="1"/>
</dbReference>
<dbReference type="InterPro" id="IPR002328">
    <property type="entry name" value="ADH_Zn_CS"/>
</dbReference>
<evidence type="ECO:0000256" key="3">
    <source>
        <dbReference type="ARBA" id="ARBA00022723"/>
    </source>
</evidence>
<dbReference type="InterPro" id="IPR013149">
    <property type="entry name" value="ADH-like_C"/>
</dbReference>
<evidence type="ECO:0000256" key="2">
    <source>
        <dbReference type="ARBA" id="ARBA00008072"/>
    </source>
</evidence>
<feature type="domain" description="Alcohol dehydrogenase-like N-terminal" evidence="8">
    <location>
        <begin position="23"/>
        <end position="132"/>
    </location>
</feature>
<organism evidence="9 10">
    <name type="scientific">Microbacterium invictum</name>
    <dbReference type="NCBI Taxonomy" id="515415"/>
    <lineage>
        <taxon>Bacteria</taxon>
        <taxon>Bacillati</taxon>
        <taxon>Actinomycetota</taxon>
        <taxon>Actinomycetes</taxon>
        <taxon>Micrococcales</taxon>
        <taxon>Microbacteriaceae</taxon>
        <taxon>Microbacterium</taxon>
    </lineage>
</organism>